<dbReference type="EMBL" id="JAUKUA010000007">
    <property type="protein sequence ID" value="KAK0705452.1"/>
    <property type="molecule type" value="Genomic_DNA"/>
</dbReference>
<keyword evidence="2" id="KW-1185">Reference proteome</keyword>
<name>A0AA39ZXG8_9PEZI</name>
<dbReference type="AlphaFoldDB" id="A0AA39ZXG8"/>
<gene>
    <name evidence="1" type="ORF">B0H67DRAFT_594099</name>
</gene>
<organism evidence="1 2">
    <name type="scientific">Lasiosphaeris hirsuta</name>
    <dbReference type="NCBI Taxonomy" id="260670"/>
    <lineage>
        <taxon>Eukaryota</taxon>
        <taxon>Fungi</taxon>
        <taxon>Dikarya</taxon>
        <taxon>Ascomycota</taxon>
        <taxon>Pezizomycotina</taxon>
        <taxon>Sordariomycetes</taxon>
        <taxon>Sordariomycetidae</taxon>
        <taxon>Sordariales</taxon>
        <taxon>Lasiosphaeriaceae</taxon>
        <taxon>Lasiosphaeris</taxon>
    </lineage>
</organism>
<protein>
    <submittedName>
        <fullName evidence="1">Uncharacterized protein</fullName>
    </submittedName>
</protein>
<proteinExistence type="predicted"/>
<reference evidence="1" key="1">
    <citation type="submission" date="2023-06" db="EMBL/GenBank/DDBJ databases">
        <title>Genome-scale phylogeny and comparative genomics of the fungal order Sordariales.</title>
        <authorList>
            <consortium name="Lawrence Berkeley National Laboratory"/>
            <person name="Hensen N."/>
            <person name="Bonometti L."/>
            <person name="Westerberg I."/>
            <person name="Brannstrom I.O."/>
            <person name="Guillou S."/>
            <person name="Cros-Aarteil S."/>
            <person name="Calhoun S."/>
            <person name="Haridas S."/>
            <person name="Kuo A."/>
            <person name="Mondo S."/>
            <person name="Pangilinan J."/>
            <person name="Riley R."/>
            <person name="Labutti K."/>
            <person name="Andreopoulos B."/>
            <person name="Lipzen A."/>
            <person name="Chen C."/>
            <person name="Yanf M."/>
            <person name="Daum C."/>
            <person name="Ng V."/>
            <person name="Clum A."/>
            <person name="Steindorff A."/>
            <person name="Ohm R."/>
            <person name="Martin F."/>
            <person name="Silar P."/>
            <person name="Natvig D."/>
            <person name="Lalanne C."/>
            <person name="Gautier V."/>
            <person name="Ament-Velasquez S.L."/>
            <person name="Kruys A."/>
            <person name="Hutchinson M.I."/>
            <person name="Powell A.J."/>
            <person name="Barry K."/>
            <person name="Miller A.N."/>
            <person name="Grigoriev I.V."/>
            <person name="Debuchy R."/>
            <person name="Gladieux P."/>
            <person name="Thoren M.H."/>
            <person name="Johannesson H."/>
        </authorList>
    </citation>
    <scope>NUCLEOTIDE SEQUENCE</scope>
    <source>
        <strain evidence="1">SMH4607-1</strain>
    </source>
</reference>
<dbReference type="Proteomes" id="UP001172102">
    <property type="component" value="Unassembled WGS sequence"/>
</dbReference>
<accession>A0AA39ZXG8</accession>
<comment type="caution">
    <text evidence="1">The sequence shown here is derived from an EMBL/GenBank/DDBJ whole genome shotgun (WGS) entry which is preliminary data.</text>
</comment>
<evidence type="ECO:0000313" key="1">
    <source>
        <dbReference type="EMBL" id="KAK0705452.1"/>
    </source>
</evidence>
<evidence type="ECO:0000313" key="2">
    <source>
        <dbReference type="Proteomes" id="UP001172102"/>
    </source>
</evidence>
<sequence>MTGASRTPAGRLASWCSVIDVKLIIGLIRFRRLKVHRRFGRSMESACVGKTAIEEPAVEVLTTYQKRSWPICDRNGRWRFC</sequence>